<feature type="transmembrane region" description="Helical" evidence="5">
    <location>
        <begin position="292"/>
        <end position="318"/>
    </location>
</feature>
<sequence>MATYLIRKLLIYALTFVVAVSINWAIPRMMPGDPVTRLIARANLSHPEAVEPMRNYYEAVFGLDLPLWQQYFNYWGALFRGEMGISVWLFPSEVSEVIWNAVPFTLALMLPAILLSWLVGNKVGALAARSKWLDNTVLPIGYLLTATPYMWIAILLAWFLGIVMGWFPVAGGYDFGLIPMWSWEFVVNLATHWFLPFLSLFLVALGGWAIGMRNVIIYELEADYANYLEALGAPRRLVRRYAYRNALLPQITGLALQLGTVLGGALVTEVVFAYPGLGYLILNAINNQDLFLLQGALLFVVVGVLIANFIIDLLYIVVDPRTRTGLQGGTS</sequence>
<protein>
    <submittedName>
        <fullName evidence="7">Peptide/nickel transport system permease protein</fullName>
    </submittedName>
</protein>
<keyword evidence="5" id="KW-0813">Transport</keyword>
<feature type="transmembrane region" description="Helical" evidence="5">
    <location>
        <begin position="97"/>
        <end position="119"/>
    </location>
</feature>
<comment type="caution">
    <text evidence="7">The sequence shown here is derived from an EMBL/GenBank/DDBJ whole genome shotgun (WGS) entry which is preliminary data.</text>
</comment>
<keyword evidence="4 5" id="KW-0472">Membrane</keyword>
<feature type="transmembrane region" description="Helical" evidence="5">
    <location>
        <begin position="140"/>
        <end position="169"/>
    </location>
</feature>
<keyword evidence="3 5" id="KW-1133">Transmembrane helix</keyword>
<dbReference type="CDD" id="cd06261">
    <property type="entry name" value="TM_PBP2"/>
    <property type="match status" value="1"/>
</dbReference>
<dbReference type="GO" id="GO:0055085">
    <property type="term" value="P:transmembrane transport"/>
    <property type="evidence" value="ECO:0007669"/>
    <property type="project" value="InterPro"/>
</dbReference>
<feature type="transmembrane region" description="Helical" evidence="5">
    <location>
        <begin position="9"/>
        <end position="26"/>
    </location>
</feature>
<organism evidence="7 8">
    <name type="scientific">Bogoriella caseilytica</name>
    <dbReference type="NCBI Taxonomy" id="56055"/>
    <lineage>
        <taxon>Bacteria</taxon>
        <taxon>Bacillati</taxon>
        <taxon>Actinomycetota</taxon>
        <taxon>Actinomycetes</taxon>
        <taxon>Micrococcales</taxon>
        <taxon>Bogoriellaceae</taxon>
        <taxon>Bogoriella</taxon>
    </lineage>
</organism>
<dbReference type="RefSeq" id="WP_123304424.1">
    <property type="nucleotide sequence ID" value="NZ_RKHK01000001.1"/>
</dbReference>
<evidence type="ECO:0000256" key="1">
    <source>
        <dbReference type="ARBA" id="ARBA00004141"/>
    </source>
</evidence>
<dbReference type="EMBL" id="RKHK01000001">
    <property type="protein sequence ID" value="ROR74090.1"/>
    <property type="molecule type" value="Genomic_DNA"/>
</dbReference>
<dbReference type="PROSITE" id="PS50928">
    <property type="entry name" value="ABC_TM1"/>
    <property type="match status" value="1"/>
</dbReference>
<evidence type="ECO:0000313" key="8">
    <source>
        <dbReference type="Proteomes" id="UP000280668"/>
    </source>
</evidence>
<feature type="domain" description="ABC transmembrane type-1" evidence="6">
    <location>
        <begin position="102"/>
        <end position="315"/>
    </location>
</feature>
<evidence type="ECO:0000256" key="5">
    <source>
        <dbReference type="RuleBase" id="RU363032"/>
    </source>
</evidence>
<evidence type="ECO:0000256" key="2">
    <source>
        <dbReference type="ARBA" id="ARBA00022692"/>
    </source>
</evidence>
<dbReference type="Pfam" id="PF00528">
    <property type="entry name" value="BPD_transp_1"/>
    <property type="match status" value="1"/>
</dbReference>
<feature type="transmembrane region" description="Helical" evidence="5">
    <location>
        <begin position="189"/>
        <end position="210"/>
    </location>
</feature>
<accession>A0A3N2BFU6</accession>
<dbReference type="OrthoDB" id="9778910at2"/>
<evidence type="ECO:0000256" key="4">
    <source>
        <dbReference type="ARBA" id="ARBA00023136"/>
    </source>
</evidence>
<dbReference type="AlphaFoldDB" id="A0A3N2BFU6"/>
<keyword evidence="2 5" id="KW-0812">Transmembrane</keyword>
<dbReference type="PANTHER" id="PTHR43376">
    <property type="entry name" value="OLIGOPEPTIDE TRANSPORT SYSTEM PERMEASE PROTEIN"/>
    <property type="match status" value="1"/>
</dbReference>
<comment type="subcellular location">
    <subcellularLocation>
        <location evidence="5">Cell membrane</location>
        <topology evidence="5">Multi-pass membrane protein</topology>
    </subcellularLocation>
    <subcellularLocation>
        <location evidence="1">Membrane</location>
        <topology evidence="1">Multi-pass membrane protein</topology>
    </subcellularLocation>
</comment>
<dbReference type="PANTHER" id="PTHR43376:SF1">
    <property type="entry name" value="OLIGOPEPTIDE TRANSPORT SYSTEM PERMEASE PROTEIN"/>
    <property type="match status" value="1"/>
</dbReference>
<proteinExistence type="inferred from homology"/>
<keyword evidence="8" id="KW-1185">Reference proteome</keyword>
<evidence type="ECO:0000259" key="6">
    <source>
        <dbReference type="PROSITE" id="PS50928"/>
    </source>
</evidence>
<dbReference type="GO" id="GO:0005886">
    <property type="term" value="C:plasma membrane"/>
    <property type="evidence" value="ECO:0007669"/>
    <property type="project" value="UniProtKB-SubCell"/>
</dbReference>
<dbReference type="Gene3D" id="1.10.3720.10">
    <property type="entry name" value="MetI-like"/>
    <property type="match status" value="1"/>
</dbReference>
<comment type="similarity">
    <text evidence="5">Belongs to the binding-protein-dependent transport system permease family.</text>
</comment>
<dbReference type="InterPro" id="IPR000515">
    <property type="entry name" value="MetI-like"/>
</dbReference>
<evidence type="ECO:0000256" key="3">
    <source>
        <dbReference type="ARBA" id="ARBA00022989"/>
    </source>
</evidence>
<name>A0A3N2BFU6_9MICO</name>
<dbReference type="SUPFAM" id="SSF161098">
    <property type="entry name" value="MetI-like"/>
    <property type="match status" value="1"/>
</dbReference>
<dbReference type="Proteomes" id="UP000280668">
    <property type="component" value="Unassembled WGS sequence"/>
</dbReference>
<gene>
    <name evidence="7" type="ORF">EDD31_2487</name>
</gene>
<feature type="transmembrane region" description="Helical" evidence="5">
    <location>
        <begin position="246"/>
        <end position="272"/>
    </location>
</feature>
<evidence type="ECO:0000313" key="7">
    <source>
        <dbReference type="EMBL" id="ROR74090.1"/>
    </source>
</evidence>
<dbReference type="InterPro" id="IPR035906">
    <property type="entry name" value="MetI-like_sf"/>
</dbReference>
<reference evidence="7 8" key="1">
    <citation type="submission" date="2018-11" db="EMBL/GenBank/DDBJ databases">
        <title>Sequencing the genomes of 1000 actinobacteria strains.</title>
        <authorList>
            <person name="Klenk H.-P."/>
        </authorList>
    </citation>
    <scope>NUCLEOTIDE SEQUENCE [LARGE SCALE GENOMIC DNA]</scope>
    <source>
        <strain evidence="7 8">DSM 11294</strain>
    </source>
</reference>